<feature type="domain" description="RNase H type-1" evidence="1">
    <location>
        <begin position="11"/>
        <end position="129"/>
    </location>
</feature>
<dbReference type="CDD" id="cd06222">
    <property type="entry name" value="RNase_H_like"/>
    <property type="match status" value="1"/>
</dbReference>
<name>A0A8S9LF07_BRACR</name>
<reference evidence="2" key="1">
    <citation type="submission" date="2019-12" db="EMBL/GenBank/DDBJ databases">
        <title>Genome sequencing and annotation of Brassica cretica.</title>
        <authorList>
            <person name="Studholme D.J."/>
            <person name="Sarris P.F."/>
        </authorList>
    </citation>
    <scope>NUCLEOTIDE SEQUENCE</scope>
    <source>
        <strain evidence="2">PFS-102/07</strain>
        <tissue evidence="2">Leaf</tissue>
    </source>
</reference>
<dbReference type="InterPro" id="IPR002156">
    <property type="entry name" value="RNaseH_domain"/>
</dbReference>
<dbReference type="Gene3D" id="3.30.420.10">
    <property type="entry name" value="Ribonuclease H-like superfamily/Ribonuclease H"/>
    <property type="match status" value="1"/>
</dbReference>
<dbReference type="AlphaFoldDB" id="A0A8S9LF07"/>
<comment type="caution">
    <text evidence="2">The sequence shown here is derived from an EMBL/GenBank/DDBJ whole genome shotgun (WGS) entry which is preliminary data.</text>
</comment>
<dbReference type="PANTHER" id="PTHR34146">
    <property type="entry name" value="POLYNUCLEOTIDYL TRANSFERASE, RIBONUCLEASE H-LIKE SUPERFAMILY PROTEIN-RELATED"/>
    <property type="match status" value="1"/>
</dbReference>
<evidence type="ECO:0000259" key="1">
    <source>
        <dbReference type="Pfam" id="PF13456"/>
    </source>
</evidence>
<dbReference type="GO" id="GO:0004523">
    <property type="term" value="F:RNA-DNA hybrid ribonuclease activity"/>
    <property type="evidence" value="ECO:0007669"/>
    <property type="project" value="InterPro"/>
</dbReference>
<dbReference type="SUPFAM" id="SSF53098">
    <property type="entry name" value="Ribonuclease H-like"/>
    <property type="match status" value="1"/>
</dbReference>
<dbReference type="EMBL" id="QGKY02000094">
    <property type="protein sequence ID" value="KAF2604709.1"/>
    <property type="molecule type" value="Genomic_DNA"/>
</dbReference>
<dbReference type="GO" id="GO:0003676">
    <property type="term" value="F:nucleic acid binding"/>
    <property type="evidence" value="ECO:0007669"/>
    <property type="project" value="InterPro"/>
</dbReference>
<protein>
    <recommendedName>
        <fullName evidence="1">RNase H type-1 domain-containing protein</fullName>
    </recommendedName>
</protein>
<organism evidence="2">
    <name type="scientific">Brassica cretica</name>
    <name type="common">Mustard</name>
    <dbReference type="NCBI Taxonomy" id="69181"/>
    <lineage>
        <taxon>Eukaryota</taxon>
        <taxon>Viridiplantae</taxon>
        <taxon>Streptophyta</taxon>
        <taxon>Embryophyta</taxon>
        <taxon>Tracheophyta</taxon>
        <taxon>Spermatophyta</taxon>
        <taxon>Magnoliopsida</taxon>
        <taxon>eudicotyledons</taxon>
        <taxon>Gunneridae</taxon>
        <taxon>Pentapetalae</taxon>
        <taxon>rosids</taxon>
        <taxon>malvids</taxon>
        <taxon>Brassicales</taxon>
        <taxon>Brassicaceae</taxon>
        <taxon>Brassiceae</taxon>
        <taxon>Brassica</taxon>
    </lineage>
</organism>
<dbReference type="Pfam" id="PF13456">
    <property type="entry name" value="RVT_3"/>
    <property type="match status" value="1"/>
</dbReference>
<dbReference type="InterPro" id="IPR044730">
    <property type="entry name" value="RNase_H-like_dom_plant"/>
</dbReference>
<gene>
    <name evidence="2" type="ORF">F2Q70_00026528</name>
</gene>
<dbReference type="PANTHER" id="PTHR34146:SF3">
    <property type="entry name" value="POLYNUCLEOTIDYL TRANSFERASE, RIBONUCLEASE H-LIKE SUPERFAMILY PROTEIN"/>
    <property type="match status" value="1"/>
</dbReference>
<sequence length="152" mass="17195">MNRLHKPRCQVDASWATNQFTFGGGFVMELEDGSTISGSLGGKQVLTPLHAEMNALLWAMQNSLHMRQDTMHFESDCKQMIKLLEEEDYWPSLASEWEEFFHLRSSFTSFSLSFISHVFNVKADLLAKGARAKVSEFSHVNIMVPTGRAPPL</sequence>
<accession>A0A8S9LF07</accession>
<evidence type="ECO:0000313" key="2">
    <source>
        <dbReference type="EMBL" id="KAF2604709.1"/>
    </source>
</evidence>
<proteinExistence type="predicted"/>
<dbReference type="InterPro" id="IPR036397">
    <property type="entry name" value="RNaseH_sf"/>
</dbReference>
<dbReference type="InterPro" id="IPR012337">
    <property type="entry name" value="RNaseH-like_sf"/>
</dbReference>